<reference evidence="2" key="1">
    <citation type="submission" date="2017-07" db="EMBL/GenBank/DDBJ databases">
        <title>Taro Niue Genome Assembly and Annotation.</title>
        <authorList>
            <person name="Atibalentja N."/>
            <person name="Keating K."/>
            <person name="Fields C.J."/>
        </authorList>
    </citation>
    <scope>NUCLEOTIDE SEQUENCE</scope>
    <source>
        <strain evidence="2">Niue_2</strain>
        <tissue evidence="2">Leaf</tissue>
    </source>
</reference>
<protein>
    <recommendedName>
        <fullName evidence="4">Retrotransposon gag domain-containing protein</fullName>
    </recommendedName>
</protein>
<dbReference type="EMBL" id="NMUH01004088">
    <property type="protein sequence ID" value="MQM08311.1"/>
    <property type="molecule type" value="Genomic_DNA"/>
</dbReference>
<comment type="caution">
    <text evidence="2">The sequence shown here is derived from an EMBL/GenBank/DDBJ whole genome shotgun (WGS) entry which is preliminary data.</text>
</comment>
<evidence type="ECO:0008006" key="4">
    <source>
        <dbReference type="Google" id="ProtNLM"/>
    </source>
</evidence>
<name>A0A843WSN0_COLES</name>
<feature type="region of interest" description="Disordered" evidence="1">
    <location>
        <begin position="161"/>
        <end position="190"/>
    </location>
</feature>
<evidence type="ECO:0000256" key="1">
    <source>
        <dbReference type="SAM" id="MobiDB-lite"/>
    </source>
</evidence>
<sequence>MAVVAEGVVNDGGRGRVGCRRRRWWSRESWLMTTADLGVNDDGGARGLENDSGFGDDGGKGSMVRVFRVNSKSLMSEGQAAVDRHLTSVDRLAFLNSGITGTVCGCRQPPCCCRQIHTEPANLSSVCSHLSKAPSWLSTATALPWISTLFHAMVSRGRRGAQLRKDEHRCEERGEQQAPAPHGPKVLPPPPPVDYSVFMQGLVQAQAQVPVPQEHGHGGSSIMERFKRMATPSLKGESQPLLAESWMREVEKMFQAIRCVEEDKVSLATYMLQERADVQWASVLHTRYEDGAIEVTWAEFMRLFRAKFIPEHIQDKMEQ</sequence>
<dbReference type="AlphaFoldDB" id="A0A843WSN0"/>
<proteinExistence type="predicted"/>
<feature type="compositionally biased region" description="Basic and acidic residues" evidence="1">
    <location>
        <begin position="163"/>
        <end position="175"/>
    </location>
</feature>
<accession>A0A843WSN0</accession>
<organism evidence="2 3">
    <name type="scientific">Colocasia esculenta</name>
    <name type="common">Wild taro</name>
    <name type="synonym">Arum esculentum</name>
    <dbReference type="NCBI Taxonomy" id="4460"/>
    <lineage>
        <taxon>Eukaryota</taxon>
        <taxon>Viridiplantae</taxon>
        <taxon>Streptophyta</taxon>
        <taxon>Embryophyta</taxon>
        <taxon>Tracheophyta</taxon>
        <taxon>Spermatophyta</taxon>
        <taxon>Magnoliopsida</taxon>
        <taxon>Liliopsida</taxon>
        <taxon>Araceae</taxon>
        <taxon>Aroideae</taxon>
        <taxon>Colocasieae</taxon>
        <taxon>Colocasia</taxon>
    </lineage>
</organism>
<gene>
    <name evidence="2" type="ORF">Taro_041168</name>
</gene>
<evidence type="ECO:0000313" key="3">
    <source>
        <dbReference type="Proteomes" id="UP000652761"/>
    </source>
</evidence>
<dbReference type="OrthoDB" id="786614at2759"/>
<dbReference type="Proteomes" id="UP000652761">
    <property type="component" value="Unassembled WGS sequence"/>
</dbReference>
<evidence type="ECO:0000313" key="2">
    <source>
        <dbReference type="EMBL" id="MQM08311.1"/>
    </source>
</evidence>
<keyword evidence="3" id="KW-1185">Reference proteome</keyword>